<dbReference type="Pfam" id="PF07767">
    <property type="entry name" value="Nop53"/>
    <property type="match status" value="1"/>
</dbReference>
<dbReference type="PANTHER" id="PTHR14211">
    <property type="entry name" value="GLIOMA SUPPRESSOR CANDIDATE REGION GENE 2"/>
    <property type="match status" value="1"/>
</dbReference>
<comment type="caution">
    <text evidence="8">The sequence shown here is derived from an EMBL/GenBank/DDBJ whole genome shotgun (WGS) entry which is preliminary data.</text>
</comment>
<feature type="region of interest" description="Disordered" evidence="7">
    <location>
        <begin position="193"/>
        <end position="229"/>
    </location>
</feature>
<accession>A0A9W8AG22</accession>
<reference evidence="8" key="1">
    <citation type="submission" date="2022-07" db="EMBL/GenBank/DDBJ databases">
        <title>Phylogenomic reconstructions and comparative analyses of Kickxellomycotina fungi.</title>
        <authorList>
            <person name="Reynolds N.K."/>
            <person name="Stajich J.E."/>
            <person name="Barry K."/>
            <person name="Grigoriev I.V."/>
            <person name="Crous P."/>
            <person name="Smith M.E."/>
        </authorList>
    </citation>
    <scope>NUCLEOTIDE SEQUENCE</scope>
    <source>
        <strain evidence="8">RSA 861</strain>
    </source>
</reference>
<keyword evidence="5" id="KW-0690">Ribosome biogenesis</keyword>
<keyword evidence="9" id="KW-1185">Reference proteome</keyword>
<evidence type="ECO:0000313" key="8">
    <source>
        <dbReference type="EMBL" id="KAJ1926789.1"/>
    </source>
</evidence>
<dbReference type="GO" id="GO:0008097">
    <property type="term" value="F:5S rRNA binding"/>
    <property type="evidence" value="ECO:0007669"/>
    <property type="project" value="TreeGrafter"/>
</dbReference>
<gene>
    <name evidence="8" type="ORF">IWQ60_003491</name>
</gene>
<dbReference type="AlphaFoldDB" id="A0A9W8AG22"/>
<dbReference type="PANTHER" id="PTHR14211:SF7">
    <property type="entry name" value="RIBOSOME BIOGENESIS PROTEIN NOP53"/>
    <property type="match status" value="1"/>
</dbReference>
<dbReference type="InterPro" id="IPR011687">
    <property type="entry name" value="Nop53/GLTSCR2"/>
</dbReference>
<sequence length="492" mass="55925">MSNTITATGSQPAAKPPRRSSRKGKQAWRKNIDMEPIENTLEQQRADERLGIDRMEIETDTAIFSLDTEGDAATKKRVKHAVKPMMVDRILMERSEVRAIRPMARCLHPAPAGLPWSRTGDPSKRAQKAVTRLARQLVETGQIQQVTERLRQSAAQPKVGGLSNRYCSRLTPTTGKQRLMVVNTPQRYDIWSDKAKAADEQKEKDNKKRSEIEPSSAAGVAIPTRAPPSIGKRLRLPAIVPIHPGASYKPRPEDADQLSKQIEIRKARIAAASRIKHNTYEHANTLAEDFADNTEDMVQEKFVFSDSEAAEEAGSDMEASAAEEEDDDEQMTEMREYRRKLIAKAVRKTFNQRQKEKLRRTQQHQLAHQARHDRLHDAIEKVDEVVSELAAANDSQKRRATDDGGSGKKFAKANDRQRPRLNRLTRQVDATALGNADPDEPLRRIKPQVNLFGDHFYNLQKRNMIEARGAKFKKNRRVRMTTYEKLSYRNFV</sequence>
<protein>
    <recommendedName>
        <fullName evidence="4">Ribosome biogenesis protein NOP53</fullName>
    </recommendedName>
</protein>
<feature type="compositionally biased region" description="Basic and acidic residues" evidence="7">
    <location>
        <begin position="395"/>
        <end position="418"/>
    </location>
</feature>
<feature type="region of interest" description="Disordered" evidence="7">
    <location>
        <begin position="307"/>
        <end position="332"/>
    </location>
</feature>
<name>A0A9W8AG22_9FUNG</name>
<dbReference type="GO" id="GO:0005654">
    <property type="term" value="C:nucleoplasm"/>
    <property type="evidence" value="ECO:0007669"/>
    <property type="project" value="UniProtKB-SubCell"/>
</dbReference>
<dbReference type="EMBL" id="JANBPT010000150">
    <property type="protein sequence ID" value="KAJ1926789.1"/>
    <property type="molecule type" value="Genomic_DNA"/>
</dbReference>
<evidence type="ECO:0000256" key="3">
    <source>
        <dbReference type="ARBA" id="ARBA00008838"/>
    </source>
</evidence>
<comment type="similarity">
    <text evidence="3">Belongs to the NOP53 family.</text>
</comment>
<comment type="subcellular location">
    <subcellularLocation>
        <location evidence="1">Nucleus</location>
        <location evidence="1">Nucleolus</location>
    </subcellularLocation>
    <subcellularLocation>
        <location evidence="2">Nucleus</location>
        <location evidence="2">Nucleoplasm</location>
    </subcellularLocation>
</comment>
<dbReference type="GO" id="GO:0000027">
    <property type="term" value="P:ribosomal large subunit assembly"/>
    <property type="evidence" value="ECO:0007669"/>
    <property type="project" value="TreeGrafter"/>
</dbReference>
<evidence type="ECO:0000313" key="9">
    <source>
        <dbReference type="Proteomes" id="UP001150569"/>
    </source>
</evidence>
<feature type="region of interest" description="Disordered" evidence="7">
    <location>
        <begin position="390"/>
        <end position="422"/>
    </location>
</feature>
<evidence type="ECO:0000256" key="5">
    <source>
        <dbReference type="ARBA" id="ARBA00022517"/>
    </source>
</evidence>
<evidence type="ECO:0000256" key="4">
    <source>
        <dbReference type="ARBA" id="ARBA00018339"/>
    </source>
</evidence>
<dbReference type="GO" id="GO:0006364">
    <property type="term" value="P:rRNA processing"/>
    <property type="evidence" value="ECO:0007669"/>
    <property type="project" value="TreeGrafter"/>
</dbReference>
<proteinExistence type="inferred from homology"/>
<feature type="compositionally biased region" description="Polar residues" evidence="7">
    <location>
        <begin position="1"/>
        <end position="11"/>
    </location>
</feature>
<keyword evidence="6" id="KW-0539">Nucleus</keyword>
<dbReference type="GO" id="GO:0005730">
    <property type="term" value="C:nucleolus"/>
    <property type="evidence" value="ECO:0007669"/>
    <property type="project" value="UniProtKB-SubCell"/>
</dbReference>
<feature type="region of interest" description="Disordered" evidence="7">
    <location>
        <begin position="352"/>
        <end position="372"/>
    </location>
</feature>
<dbReference type="Proteomes" id="UP001150569">
    <property type="component" value="Unassembled WGS sequence"/>
</dbReference>
<evidence type="ECO:0000256" key="7">
    <source>
        <dbReference type="SAM" id="MobiDB-lite"/>
    </source>
</evidence>
<feature type="region of interest" description="Disordered" evidence="7">
    <location>
        <begin position="1"/>
        <end position="32"/>
    </location>
</feature>
<feature type="compositionally biased region" description="Acidic residues" evidence="7">
    <location>
        <begin position="308"/>
        <end position="331"/>
    </location>
</feature>
<feature type="compositionally biased region" description="Basic and acidic residues" evidence="7">
    <location>
        <begin position="193"/>
        <end position="212"/>
    </location>
</feature>
<feature type="compositionally biased region" description="Basic residues" evidence="7">
    <location>
        <begin position="16"/>
        <end position="28"/>
    </location>
</feature>
<evidence type="ECO:0000256" key="2">
    <source>
        <dbReference type="ARBA" id="ARBA00004642"/>
    </source>
</evidence>
<dbReference type="PIRSF" id="PIRSF017302">
    <property type="entry name" value="Gltscr2"/>
    <property type="match status" value="1"/>
</dbReference>
<organism evidence="8 9">
    <name type="scientific">Tieghemiomyces parasiticus</name>
    <dbReference type="NCBI Taxonomy" id="78921"/>
    <lineage>
        <taxon>Eukaryota</taxon>
        <taxon>Fungi</taxon>
        <taxon>Fungi incertae sedis</taxon>
        <taxon>Zoopagomycota</taxon>
        <taxon>Kickxellomycotina</taxon>
        <taxon>Dimargaritomycetes</taxon>
        <taxon>Dimargaritales</taxon>
        <taxon>Dimargaritaceae</taxon>
        <taxon>Tieghemiomyces</taxon>
    </lineage>
</organism>
<dbReference type="OrthoDB" id="5072at2759"/>
<evidence type="ECO:0000256" key="6">
    <source>
        <dbReference type="ARBA" id="ARBA00023242"/>
    </source>
</evidence>
<evidence type="ECO:0000256" key="1">
    <source>
        <dbReference type="ARBA" id="ARBA00004604"/>
    </source>
</evidence>